<dbReference type="EMBL" id="CP003179">
    <property type="protein sequence ID" value="AEW06540.1"/>
    <property type="molecule type" value="Genomic_DNA"/>
</dbReference>
<dbReference type="SMART" id="SM00382">
    <property type="entry name" value="AAA"/>
    <property type="match status" value="1"/>
</dbReference>
<dbReference type="PANTHER" id="PTHR35894:SF1">
    <property type="entry name" value="PHOSPHORIBULOKINASE _ URIDINE KINASE FAMILY"/>
    <property type="match status" value="1"/>
</dbReference>
<dbReference type="KEGG" id="sap:Sulac_3088"/>
<protein>
    <submittedName>
        <fullName evidence="2">AAA ATPase</fullName>
    </submittedName>
</protein>
<feature type="domain" description="AAA+ ATPase" evidence="1">
    <location>
        <begin position="44"/>
        <end position="180"/>
    </location>
</feature>
<reference evidence="2 3" key="2">
    <citation type="journal article" date="2012" name="Stand. Genomic Sci.">
        <title>Complete genome sequence of the moderately thermophilic mineral-sulfide-oxidizing firmicute Sulfobacillus acidophilus type strain (NAL(T)).</title>
        <authorList>
            <person name="Anderson I."/>
            <person name="Chertkov O."/>
            <person name="Chen A."/>
            <person name="Saunders E."/>
            <person name="Lapidus A."/>
            <person name="Nolan M."/>
            <person name="Lucas S."/>
            <person name="Hammon N."/>
            <person name="Deshpande S."/>
            <person name="Cheng J.F."/>
            <person name="Han C."/>
            <person name="Tapia R."/>
            <person name="Goodwin L.A."/>
            <person name="Pitluck S."/>
            <person name="Liolios K."/>
            <person name="Pagani I."/>
            <person name="Ivanova N."/>
            <person name="Mikhailova N."/>
            <person name="Pati A."/>
            <person name="Palaniappan K."/>
            <person name="Land M."/>
            <person name="Pan C."/>
            <person name="Rohde M."/>
            <person name="Pukall R."/>
            <person name="Goker M."/>
            <person name="Detter J.C."/>
            <person name="Woyke T."/>
            <person name="Bristow J."/>
            <person name="Eisen J.A."/>
            <person name="Markowitz V."/>
            <person name="Hugenholtz P."/>
            <person name="Kyrpides N.C."/>
            <person name="Klenk H.P."/>
            <person name="Mavromatis K."/>
        </authorList>
    </citation>
    <scope>NUCLEOTIDE SEQUENCE [LARGE SCALE GENOMIC DNA]</scope>
    <source>
        <strain evidence="3">ATCC 700253 / DSM 10332 / NAL</strain>
    </source>
</reference>
<name>G8U0Z5_SULAD</name>
<organism evidence="2 3">
    <name type="scientific">Sulfobacillus acidophilus (strain ATCC 700253 / DSM 10332 / NAL)</name>
    <dbReference type="NCBI Taxonomy" id="679936"/>
    <lineage>
        <taxon>Bacteria</taxon>
        <taxon>Bacillati</taxon>
        <taxon>Bacillota</taxon>
        <taxon>Clostridia</taxon>
        <taxon>Eubacteriales</taxon>
        <taxon>Clostridiales Family XVII. Incertae Sedis</taxon>
        <taxon>Sulfobacillus</taxon>
    </lineage>
</organism>
<proteinExistence type="predicted"/>
<evidence type="ECO:0000259" key="1">
    <source>
        <dbReference type="SMART" id="SM00382"/>
    </source>
</evidence>
<dbReference type="Proteomes" id="UP000005439">
    <property type="component" value="Chromosome"/>
</dbReference>
<dbReference type="InterPro" id="IPR003593">
    <property type="entry name" value="AAA+_ATPase"/>
</dbReference>
<dbReference type="InterPro" id="IPR027417">
    <property type="entry name" value="P-loop_NTPase"/>
</dbReference>
<dbReference type="Gene3D" id="3.40.50.300">
    <property type="entry name" value="P-loop containing nucleotide triphosphate hydrolases"/>
    <property type="match status" value="1"/>
</dbReference>
<evidence type="ECO:0000313" key="2">
    <source>
        <dbReference type="EMBL" id="AEW06540.1"/>
    </source>
</evidence>
<dbReference type="PANTHER" id="PTHR35894">
    <property type="entry name" value="GENERAL SECRETION PATHWAY PROTEIN A-RELATED"/>
    <property type="match status" value="1"/>
</dbReference>
<dbReference type="InterPro" id="IPR049945">
    <property type="entry name" value="AAA_22"/>
</dbReference>
<keyword evidence="3" id="KW-1185">Reference proteome</keyword>
<dbReference type="Pfam" id="PF13401">
    <property type="entry name" value="AAA_22"/>
    <property type="match status" value="1"/>
</dbReference>
<gene>
    <name evidence="2" type="ordered locus">Sulac_3088</name>
</gene>
<evidence type="ECO:0000313" key="3">
    <source>
        <dbReference type="Proteomes" id="UP000005439"/>
    </source>
</evidence>
<sequence length="274" mass="30941">MSDTWWHYWGCQRPPFSRDLPVERLFPAPSWQEARARIRHVLEDRGFLVLTGESGVGKTTALRAVLHPLNPAQYQLCYLPVAETWTPRHLYRAVAHALAVPVSPRTDDTERAVRHTLWTLATQHGRLPVLVLDESHLLSPHVLQSLRLLLNFAMDTTAPLALMCVGHTELRRKLALRPLEAIRQRVTVAYHLAPLTVAETADYLRHHLQAVGVERPVFTEAALAAAHAWSQGIPRRINHWARASLMAAWSQQHQIVDEAMVAIAEAELQWAGTV</sequence>
<dbReference type="AlphaFoldDB" id="G8U0Z5"/>
<dbReference type="SUPFAM" id="SSF52540">
    <property type="entry name" value="P-loop containing nucleoside triphosphate hydrolases"/>
    <property type="match status" value="1"/>
</dbReference>
<accession>G8U0Z5</accession>
<dbReference type="InterPro" id="IPR052026">
    <property type="entry name" value="ExeA_AAA_ATPase_DNA-bind"/>
</dbReference>
<dbReference type="HOGENOM" id="CLU_024125_1_0_9"/>
<dbReference type="PATRIC" id="fig|679936.5.peg.3189"/>
<dbReference type="GO" id="GO:0016887">
    <property type="term" value="F:ATP hydrolysis activity"/>
    <property type="evidence" value="ECO:0007669"/>
    <property type="project" value="InterPro"/>
</dbReference>
<dbReference type="STRING" id="679936.Sulac_3088"/>
<dbReference type="CDD" id="cd00009">
    <property type="entry name" value="AAA"/>
    <property type="match status" value="1"/>
</dbReference>
<reference evidence="3" key="1">
    <citation type="submission" date="2011-12" db="EMBL/GenBank/DDBJ databases">
        <title>The complete genome of chromosome of Sulfobacillus acidophilus DSM 10332.</title>
        <authorList>
            <person name="Lucas S."/>
            <person name="Han J."/>
            <person name="Lapidus A."/>
            <person name="Bruce D."/>
            <person name="Goodwin L."/>
            <person name="Pitluck S."/>
            <person name="Peters L."/>
            <person name="Kyrpides N."/>
            <person name="Mavromatis K."/>
            <person name="Ivanova N."/>
            <person name="Mikhailova N."/>
            <person name="Chertkov O."/>
            <person name="Saunders E."/>
            <person name="Detter J.C."/>
            <person name="Tapia R."/>
            <person name="Han C."/>
            <person name="Land M."/>
            <person name="Hauser L."/>
            <person name="Markowitz V."/>
            <person name="Cheng J.-F."/>
            <person name="Hugenholtz P."/>
            <person name="Woyke T."/>
            <person name="Wu D."/>
            <person name="Pukall R."/>
            <person name="Gehrich-Schroeter G."/>
            <person name="Schneider S."/>
            <person name="Klenk H.-P."/>
            <person name="Eisen J.A."/>
        </authorList>
    </citation>
    <scope>NUCLEOTIDE SEQUENCE [LARGE SCALE GENOMIC DNA]</scope>
    <source>
        <strain evidence="3">ATCC 700253 / DSM 10332 / NAL</strain>
    </source>
</reference>